<dbReference type="Pfam" id="PF13320">
    <property type="entry name" value="GH123_cat"/>
    <property type="match status" value="1"/>
</dbReference>
<organism evidence="2 3">
    <name type="scientific">Candidatus Eisenbergiella merdigallinarum</name>
    <dbReference type="NCBI Taxonomy" id="2838552"/>
    <lineage>
        <taxon>Bacteria</taxon>
        <taxon>Bacillati</taxon>
        <taxon>Bacillota</taxon>
        <taxon>Clostridia</taxon>
        <taxon>Lachnospirales</taxon>
        <taxon>Lachnospiraceae</taxon>
        <taxon>Eisenbergiella</taxon>
    </lineage>
</organism>
<accession>A0A9D2MSM9</accession>
<evidence type="ECO:0000313" key="2">
    <source>
        <dbReference type="EMBL" id="HJB91467.1"/>
    </source>
</evidence>
<comment type="caution">
    <text evidence="2">The sequence shown here is derived from an EMBL/GenBank/DDBJ whole genome shotgun (WGS) entry which is preliminary data.</text>
</comment>
<evidence type="ECO:0000259" key="1">
    <source>
        <dbReference type="Pfam" id="PF13320"/>
    </source>
</evidence>
<gene>
    <name evidence="2" type="ORF">H9763_08375</name>
</gene>
<dbReference type="EMBL" id="DWXE01000028">
    <property type="protein sequence ID" value="HJB91467.1"/>
    <property type="molecule type" value="Genomic_DNA"/>
</dbReference>
<name>A0A9D2MSM9_9FIRM</name>
<evidence type="ECO:0000313" key="3">
    <source>
        <dbReference type="Proteomes" id="UP000886883"/>
    </source>
</evidence>
<sequence>MLKTKFFTSLDRVFPEQDWEWTERTTGAGTMLANERFSFQLGYRFDGPPSRIRVELEPDCGGITIRRAGRVPAEYVHPAWADDRYERTLPGLFPDPLLPLEEGNGLRVCSDGANALWIAVEGEELIRNGDLAKDSGKPAVLPIRIRFWEEGGEGERLLAGAEYELTVLPCRLPEQKTVFTQWFHGDCLALRYGVSALSEEWWALAERYVSCAAKNGVNMILTPVFTPPLDTPVGKERLTVQLVEVKREAEGAPWSFGFGHLRRWIRMCSACGIRYFEISHLFSQWGAACAPKIEAETETGRRRVFGWETGADDPAYADFLDAFLPCLADFLKEEGVWERCFFHVSDEPSENQLGSYKRSNEILRKHIGERPVMDAISDLSFYEKGLIDLPVCAADHIGPFLEKGVRPLFAYYCCAQSTGVSNRFLGMPSVRNRSIGIQIYCNRVEGFLHWGYNYWLTPGSAGLLDPYAITDCMKTFPAGDAFSVYPGQEGPVESIRQAVFYEALQDVRLLQLLEEREGRAAVEKLLENWRWKDFPDCPDDPADFWRLREKLLEEVCKFFTFSSSVIFEKEVDNK</sequence>
<dbReference type="InterPro" id="IPR025150">
    <property type="entry name" value="GH123_cat"/>
</dbReference>
<feature type="domain" description="Glycoside hydrolase 123 catalytic" evidence="1">
    <location>
        <begin position="182"/>
        <end position="513"/>
    </location>
</feature>
<dbReference type="Proteomes" id="UP000886883">
    <property type="component" value="Unassembled WGS sequence"/>
</dbReference>
<dbReference type="AlphaFoldDB" id="A0A9D2MSM9"/>
<protein>
    <submittedName>
        <fullName evidence="2">DUF4091 domain-containing protein</fullName>
    </submittedName>
</protein>
<reference evidence="2" key="1">
    <citation type="journal article" date="2021" name="PeerJ">
        <title>Extensive microbial diversity within the chicken gut microbiome revealed by metagenomics and culture.</title>
        <authorList>
            <person name="Gilroy R."/>
            <person name="Ravi A."/>
            <person name="Getino M."/>
            <person name="Pursley I."/>
            <person name="Horton D.L."/>
            <person name="Alikhan N.F."/>
            <person name="Baker D."/>
            <person name="Gharbi K."/>
            <person name="Hall N."/>
            <person name="Watson M."/>
            <person name="Adriaenssens E.M."/>
            <person name="Foster-Nyarko E."/>
            <person name="Jarju S."/>
            <person name="Secka A."/>
            <person name="Antonio M."/>
            <person name="Oren A."/>
            <person name="Chaudhuri R.R."/>
            <person name="La Ragione R."/>
            <person name="Hildebrand F."/>
            <person name="Pallen M.J."/>
        </authorList>
    </citation>
    <scope>NUCLEOTIDE SEQUENCE</scope>
    <source>
        <strain evidence="2">USAMLcec3-2134</strain>
    </source>
</reference>
<reference evidence="2" key="2">
    <citation type="submission" date="2021-04" db="EMBL/GenBank/DDBJ databases">
        <authorList>
            <person name="Gilroy R."/>
        </authorList>
    </citation>
    <scope>NUCLEOTIDE SEQUENCE</scope>
    <source>
        <strain evidence="2">USAMLcec3-2134</strain>
    </source>
</reference>
<proteinExistence type="predicted"/>